<protein>
    <recommendedName>
        <fullName evidence="5">BZIP domain-containing protein</fullName>
    </recommendedName>
</protein>
<feature type="region of interest" description="Disordered" evidence="2">
    <location>
        <begin position="34"/>
        <end position="61"/>
    </location>
</feature>
<evidence type="ECO:0000256" key="2">
    <source>
        <dbReference type="SAM" id="MobiDB-lite"/>
    </source>
</evidence>
<feature type="compositionally biased region" description="Low complexity" evidence="2">
    <location>
        <begin position="36"/>
        <end position="52"/>
    </location>
</feature>
<comment type="caution">
    <text evidence="3">The sequence shown here is derived from an EMBL/GenBank/DDBJ whole genome shotgun (WGS) entry which is preliminary data.</text>
</comment>
<organism evidence="3 4">
    <name type="scientific">Necator americanus</name>
    <name type="common">Human hookworm</name>
    <dbReference type="NCBI Taxonomy" id="51031"/>
    <lineage>
        <taxon>Eukaryota</taxon>
        <taxon>Metazoa</taxon>
        <taxon>Ecdysozoa</taxon>
        <taxon>Nematoda</taxon>
        <taxon>Chromadorea</taxon>
        <taxon>Rhabditida</taxon>
        <taxon>Rhabditina</taxon>
        <taxon>Rhabditomorpha</taxon>
        <taxon>Strongyloidea</taxon>
        <taxon>Ancylostomatidae</taxon>
        <taxon>Bunostominae</taxon>
        <taxon>Necator</taxon>
    </lineage>
</organism>
<proteinExistence type="predicted"/>
<evidence type="ECO:0000313" key="4">
    <source>
        <dbReference type="Proteomes" id="UP001303046"/>
    </source>
</evidence>
<gene>
    <name evidence="3" type="primary">Necator_chrI.g2732</name>
    <name evidence="3" type="ORF">RB195_006604</name>
</gene>
<keyword evidence="4" id="KW-1185">Reference proteome</keyword>
<evidence type="ECO:0008006" key="5">
    <source>
        <dbReference type="Google" id="ProtNLM"/>
    </source>
</evidence>
<feature type="coiled-coil region" evidence="1">
    <location>
        <begin position="108"/>
        <end position="135"/>
    </location>
</feature>
<name>A0ABR1BWE1_NECAM</name>
<accession>A0ABR1BWE1</accession>
<evidence type="ECO:0000313" key="3">
    <source>
        <dbReference type="EMBL" id="KAK6729657.1"/>
    </source>
</evidence>
<reference evidence="3 4" key="1">
    <citation type="submission" date="2023-08" db="EMBL/GenBank/DDBJ databases">
        <title>A Necator americanus chromosomal reference genome.</title>
        <authorList>
            <person name="Ilik V."/>
            <person name="Petrzelkova K.J."/>
            <person name="Pardy F."/>
            <person name="Fuh T."/>
            <person name="Niatou-Singa F.S."/>
            <person name="Gouil Q."/>
            <person name="Baker L."/>
            <person name="Ritchie M.E."/>
            <person name="Jex A.R."/>
            <person name="Gazzola D."/>
            <person name="Li H."/>
            <person name="Toshio Fujiwara R."/>
            <person name="Zhan B."/>
            <person name="Aroian R.V."/>
            <person name="Pafco B."/>
            <person name="Schwarz E.M."/>
        </authorList>
    </citation>
    <scope>NUCLEOTIDE SEQUENCE [LARGE SCALE GENOMIC DNA]</scope>
    <source>
        <strain evidence="3 4">Aroian</strain>
        <tissue evidence="3">Whole animal</tissue>
    </source>
</reference>
<keyword evidence="1" id="KW-0175">Coiled coil</keyword>
<dbReference type="EMBL" id="JAVFWL010000001">
    <property type="protein sequence ID" value="KAK6729657.1"/>
    <property type="molecule type" value="Genomic_DNA"/>
</dbReference>
<evidence type="ECO:0000256" key="1">
    <source>
        <dbReference type="SAM" id="Coils"/>
    </source>
</evidence>
<dbReference type="Proteomes" id="UP001303046">
    <property type="component" value="Unassembled WGS sequence"/>
</dbReference>
<sequence>MVGVACTLHGVRTKIRCLGVKFSCESAVRDVPCDHSSSCTPSTSGASSPAYSIPRRRKGKMRRKLSRSRYLLAIEDRNRLRKLAAQKIRIASNTVSAITFLRWKEKIDRRFEKQFEEKRSSLRRLQQENEVLRAHQRTFADGCNALGSYAVMLQLRLEQELSASEYDFNASHDFCFPHTKMSSTNSTQLVDEVTFCIPTSPVRVVSVRVSLGTNQLYERILPA</sequence>